<dbReference type="EMBL" id="AP018052">
    <property type="protein sequence ID" value="BAZ92916.1"/>
    <property type="molecule type" value="Genomic_DNA"/>
</dbReference>
<feature type="signal peptide" evidence="1">
    <location>
        <begin position="1"/>
        <end position="22"/>
    </location>
</feature>
<feature type="chain" id="PRO_5012532044" evidence="1">
    <location>
        <begin position="23"/>
        <end position="158"/>
    </location>
</feature>
<dbReference type="OrthoDB" id="8563286at2"/>
<gene>
    <name evidence="2" type="ORF">FOKN1_0512</name>
</gene>
<dbReference type="KEGG" id="ttc:FOKN1_0512"/>
<dbReference type="RefSeq" id="WP_096364420.1">
    <property type="nucleotide sequence ID" value="NZ_AP018052.1"/>
</dbReference>
<protein>
    <submittedName>
        <fullName evidence="2">Uncharacterized protein</fullName>
    </submittedName>
</protein>
<dbReference type="Proteomes" id="UP000218765">
    <property type="component" value="Chromosome"/>
</dbReference>
<accession>A0A1Z4VMQ7</accession>
<sequence length="158" mass="17424">MKGISLKRILPLALLLATMAHAETDHAPMPPVFNLETSPEQILERYPLGQIDRQAAFSHHGKAHRTVSLVNGLTGWVYEIHRGGKPETFRRPSGGEMTMLDTYDHPAARSYTLMFDGAGHVVDVLYRDLQHGGANSALLVQREAQGDSPSDAEFPPKK</sequence>
<reference evidence="2 3" key="1">
    <citation type="submission" date="2017-05" db="EMBL/GenBank/DDBJ databases">
        <title>Thiocyanate degradation by Thiohalobacter thiocyanaticus FOKN1.</title>
        <authorList>
            <person name="Oshiki M."/>
            <person name="Fukushima T."/>
            <person name="Kawano S."/>
            <person name="Nakagawa J."/>
        </authorList>
    </citation>
    <scope>NUCLEOTIDE SEQUENCE [LARGE SCALE GENOMIC DNA]</scope>
    <source>
        <strain evidence="2 3">FOKN1</strain>
    </source>
</reference>
<name>A0A1Z4VMQ7_9GAMM</name>
<keyword evidence="1" id="KW-0732">Signal</keyword>
<organism evidence="2 3">
    <name type="scientific">Thiohalobacter thiocyanaticus</name>
    <dbReference type="NCBI Taxonomy" id="585455"/>
    <lineage>
        <taxon>Bacteria</taxon>
        <taxon>Pseudomonadati</taxon>
        <taxon>Pseudomonadota</taxon>
        <taxon>Gammaproteobacteria</taxon>
        <taxon>Thiohalobacterales</taxon>
        <taxon>Thiohalobacteraceae</taxon>
        <taxon>Thiohalobacter</taxon>
    </lineage>
</organism>
<proteinExistence type="predicted"/>
<keyword evidence="3" id="KW-1185">Reference proteome</keyword>
<evidence type="ECO:0000313" key="3">
    <source>
        <dbReference type="Proteomes" id="UP000218765"/>
    </source>
</evidence>
<evidence type="ECO:0000313" key="2">
    <source>
        <dbReference type="EMBL" id="BAZ92916.1"/>
    </source>
</evidence>
<evidence type="ECO:0000256" key="1">
    <source>
        <dbReference type="SAM" id="SignalP"/>
    </source>
</evidence>
<dbReference type="AlphaFoldDB" id="A0A1Z4VMQ7"/>